<evidence type="ECO:0000313" key="15">
    <source>
        <dbReference type="Proteomes" id="UP000033187"/>
    </source>
</evidence>
<evidence type="ECO:0000259" key="13">
    <source>
        <dbReference type="PROSITE" id="PS51007"/>
    </source>
</evidence>
<keyword evidence="7" id="KW-0249">Electron transport</keyword>
<dbReference type="AlphaFoldDB" id="A0A0D6JC27"/>
<evidence type="ECO:0000256" key="2">
    <source>
        <dbReference type="ARBA" id="ARBA00022448"/>
    </source>
</evidence>
<dbReference type="OrthoDB" id="9805828at2"/>
<sequence>MLSRILALALVVALPTVAAAQDAEEGKNVFKKCRACHTIGEKAVNRVGPELNGVVGRKAGSIEGFNYSAAMKDSGITWDEASLSEFLAKPKDKVPGTKMVFAGLKDDTDRANLIAYLKSFNADGSEAK</sequence>
<feature type="domain" description="Cytochrome c" evidence="13">
    <location>
        <begin position="21"/>
        <end position="121"/>
    </location>
</feature>
<dbReference type="InterPro" id="IPR036909">
    <property type="entry name" value="Cyt_c-like_dom_sf"/>
</dbReference>
<evidence type="ECO:0000313" key="14">
    <source>
        <dbReference type="EMBL" id="CPR15986.1"/>
    </source>
</evidence>
<dbReference type="PANTHER" id="PTHR11961">
    <property type="entry name" value="CYTOCHROME C"/>
    <property type="match status" value="1"/>
</dbReference>
<keyword evidence="9 11" id="KW-0408">Iron</keyword>
<feature type="chain" id="PRO_5002306121" evidence="12">
    <location>
        <begin position="21"/>
        <end position="128"/>
    </location>
</feature>
<dbReference type="GO" id="GO:0020037">
    <property type="term" value="F:heme binding"/>
    <property type="evidence" value="ECO:0007669"/>
    <property type="project" value="InterPro"/>
</dbReference>
<organism evidence="14 15">
    <name type="scientific">Candidatus Filomicrobium marinum</name>
    <dbReference type="NCBI Taxonomy" id="1608628"/>
    <lineage>
        <taxon>Bacteria</taxon>
        <taxon>Pseudomonadati</taxon>
        <taxon>Pseudomonadota</taxon>
        <taxon>Alphaproteobacteria</taxon>
        <taxon>Hyphomicrobiales</taxon>
        <taxon>Hyphomicrobiaceae</taxon>
        <taxon>Filomicrobium</taxon>
    </lineage>
</organism>
<reference evidence="15" key="1">
    <citation type="submission" date="2015-02" db="EMBL/GenBank/DDBJ databases">
        <authorList>
            <person name="Chooi Y.-H."/>
        </authorList>
    </citation>
    <scope>NUCLEOTIDE SEQUENCE [LARGE SCALE GENOMIC DNA]</scope>
    <source>
        <strain evidence="15">strain Y</strain>
    </source>
</reference>
<evidence type="ECO:0000256" key="9">
    <source>
        <dbReference type="ARBA" id="ARBA00023004"/>
    </source>
</evidence>
<dbReference type="FunFam" id="1.10.760.10:FF:000026">
    <property type="entry name" value="Cytochrome C, membrane-bound"/>
    <property type="match status" value="1"/>
</dbReference>
<evidence type="ECO:0000256" key="6">
    <source>
        <dbReference type="ARBA" id="ARBA00022723"/>
    </source>
</evidence>
<evidence type="ECO:0000256" key="7">
    <source>
        <dbReference type="ARBA" id="ARBA00022982"/>
    </source>
</evidence>
<dbReference type="KEGG" id="fil:BN1229_v1_0592"/>
<keyword evidence="6 11" id="KW-0479">Metal-binding</keyword>
<evidence type="ECO:0000256" key="5">
    <source>
        <dbReference type="ARBA" id="ARBA00022692"/>
    </source>
</evidence>
<dbReference type="RefSeq" id="WP_046476455.1">
    <property type="nucleotide sequence ID" value="NZ_LN829118.1"/>
</dbReference>
<dbReference type="GO" id="GO:0046872">
    <property type="term" value="F:metal ion binding"/>
    <property type="evidence" value="ECO:0007669"/>
    <property type="project" value="UniProtKB-KW"/>
</dbReference>
<evidence type="ECO:0000256" key="11">
    <source>
        <dbReference type="PROSITE-ProRule" id="PRU00433"/>
    </source>
</evidence>
<protein>
    <submittedName>
        <fullName evidence="14">Cytochrome c2</fullName>
    </submittedName>
</protein>
<dbReference type="EMBL" id="LN829119">
    <property type="protein sequence ID" value="CPR15986.1"/>
    <property type="molecule type" value="Genomic_DNA"/>
</dbReference>
<keyword evidence="12" id="KW-0732">Signal</keyword>
<dbReference type="Gene3D" id="1.10.760.10">
    <property type="entry name" value="Cytochrome c-like domain"/>
    <property type="match status" value="1"/>
</dbReference>
<accession>A0A0D6JC27</accession>
<proteinExistence type="predicted"/>
<dbReference type="Pfam" id="PF00034">
    <property type="entry name" value="Cytochrom_C"/>
    <property type="match status" value="1"/>
</dbReference>
<evidence type="ECO:0000256" key="4">
    <source>
        <dbReference type="ARBA" id="ARBA00022617"/>
    </source>
</evidence>
<keyword evidence="2" id="KW-0813">Transport</keyword>
<dbReference type="InterPro" id="IPR002327">
    <property type="entry name" value="Cyt_c_1A/1B"/>
</dbReference>
<keyword evidence="15" id="KW-1185">Reference proteome</keyword>
<evidence type="ECO:0000256" key="10">
    <source>
        <dbReference type="ARBA" id="ARBA00023136"/>
    </source>
</evidence>
<dbReference type="KEGG" id="fiy:BN1229_v1_0594"/>
<evidence type="ECO:0000256" key="12">
    <source>
        <dbReference type="SAM" id="SignalP"/>
    </source>
</evidence>
<dbReference type="Proteomes" id="UP000033187">
    <property type="component" value="Chromosome 1"/>
</dbReference>
<gene>
    <name evidence="14" type="primary">cycA</name>
    <name evidence="14" type="ORF">YBN1229_v1_0594</name>
</gene>
<dbReference type="GO" id="GO:0009055">
    <property type="term" value="F:electron transfer activity"/>
    <property type="evidence" value="ECO:0007669"/>
    <property type="project" value="InterPro"/>
</dbReference>
<feature type="signal peptide" evidence="12">
    <location>
        <begin position="1"/>
        <end position="20"/>
    </location>
</feature>
<evidence type="ECO:0000256" key="3">
    <source>
        <dbReference type="ARBA" id="ARBA00022475"/>
    </source>
</evidence>
<dbReference type="InterPro" id="IPR009056">
    <property type="entry name" value="Cyt_c-like_dom"/>
</dbReference>
<keyword evidence="10" id="KW-0472">Membrane</keyword>
<keyword evidence="4 11" id="KW-0349">Heme</keyword>
<evidence type="ECO:0000256" key="1">
    <source>
        <dbReference type="ARBA" id="ARBA00004162"/>
    </source>
</evidence>
<dbReference type="PROSITE" id="PS51007">
    <property type="entry name" value="CYTC"/>
    <property type="match status" value="1"/>
</dbReference>
<dbReference type="GO" id="GO:0005886">
    <property type="term" value="C:plasma membrane"/>
    <property type="evidence" value="ECO:0007669"/>
    <property type="project" value="UniProtKB-SubCell"/>
</dbReference>
<keyword evidence="8" id="KW-1133">Transmembrane helix</keyword>
<dbReference type="PRINTS" id="PR00604">
    <property type="entry name" value="CYTCHRMECIAB"/>
</dbReference>
<comment type="subcellular location">
    <subcellularLocation>
        <location evidence="1">Cell membrane</location>
        <topology evidence="1">Single-pass membrane protein</topology>
    </subcellularLocation>
</comment>
<keyword evidence="5" id="KW-0812">Transmembrane</keyword>
<name>A0A0D6JC27_9HYPH</name>
<keyword evidence="3" id="KW-1003">Cell membrane</keyword>
<evidence type="ECO:0000256" key="8">
    <source>
        <dbReference type="ARBA" id="ARBA00022989"/>
    </source>
</evidence>
<dbReference type="SUPFAM" id="SSF46626">
    <property type="entry name" value="Cytochrome c"/>
    <property type="match status" value="1"/>
</dbReference>